<organism evidence="1 2">
    <name type="scientific">Arcicella lustrica</name>
    <dbReference type="NCBI Taxonomy" id="2984196"/>
    <lineage>
        <taxon>Bacteria</taxon>
        <taxon>Pseudomonadati</taxon>
        <taxon>Bacteroidota</taxon>
        <taxon>Cytophagia</taxon>
        <taxon>Cytophagales</taxon>
        <taxon>Flectobacillaceae</taxon>
        <taxon>Arcicella</taxon>
    </lineage>
</organism>
<sequence>MMIEHKDFTHIILNHKTLYFSEEILSEPENYPLKLVMTSAGIRWFTVDFEKYPMEDLIDVLKKQCDSIPKHTWENSLTCLNKIINFLSQDGKKIDYNTNKFLKEHLSISLLRDFIGYDTTFLFTYIEELEANEIDSIFLNGLISISFEADFSIELIIKLFKKAIDLQNEIHLGWVSIIFELASQNNDKAKKIIQTLKVDSDSKYDKLISQLIGGVCSTSFIENIEFFNDLYKEDKFQPTVLWAMTRIEQDLNEDDILKMLDLAETNNNEIHTLYNLMRLYIIVWESNLPKENVTSRCYEGIKNLLTHENQNILYSFLENITSYSKLPEKKVCELLKLFLQNPNHPTSVLSTNGSNIYTLDWCINKSIKSPKYFFEILLSFINDTSHVFKIDIFQQSLPEVLKNYPEESVRFILACLTDYKGRFRHLGHKLLEELLECHPKIRLGDDLKGLSTEQRIILVLSISIPQTLKFSKLFRLVVPILEIGEDSVQQLIIKVLFENVLQKEDLTDTIKEELSESELKNELLTILNQADEINHQIFARKQELKEFNPSYTHYKMFTLFSKVFYGFMDKKIQQIRKEQPIMKAFGNTIILLKGGRFKSELNDNYTPLTNIGHSFSIPQSAFLDSEEEALNNLFYFNENWETTKDWQKWLRKF</sequence>
<protein>
    <submittedName>
        <fullName evidence="1">Uncharacterized protein</fullName>
    </submittedName>
</protein>
<gene>
    <name evidence="1" type="ORF">VB798_08345</name>
</gene>
<evidence type="ECO:0000313" key="2">
    <source>
        <dbReference type="Proteomes" id="UP001302222"/>
    </source>
</evidence>
<proteinExistence type="predicted"/>
<reference evidence="1 2" key="1">
    <citation type="submission" date="2023-12" db="EMBL/GenBank/DDBJ databases">
        <title>Novel species of the genus Arcicella isolated from rivers.</title>
        <authorList>
            <person name="Lu H."/>
        </authorList>
    </citation>
    <scope>NUCLEOTIDE SEQUENCE [LARGE SCALE GENOMIC DNA]</scope>
    <source>
        <strain evidence="1 2">DC25W</strain>
    </source>
</reference>
<comment type="caution">
    <text evidence="1">The sequence shown here is derived from an EMBL/GenBank/DDBJ whole genome shotgun (WGS) entry which is preliminary data.</text>
</comment>
<name>A0ABU5SH53_9BACT</name>
<evidence type="ECO:0000313" key="1">
    <source>
        <dbReference type="EMBL" id="MEA5426576.1"/>
    </source>
</evidence>
<dbReference type="RefSeq" id="WP_323257862.1">
    <property type="nucleotide sequence ID" value="NZ_JAYGIM010000006.1"/>
</dbReference>
<dbReference type="EMBL" id="JAYGIM010000006">
    <property type="protein sequence ID" value="MEA5426576.1"/>
    <property type="molecule type" value="Genomic_DNA"/>
</dbReference>
<keyword evidence="2" id="KW-1185">Reference proteome</keyword>
<dbReference type="Proteomes" id="UP001302222">
    <property type="component" value="Unassembled WGS sequence"/>
</dbReference>
<accession>A0ABU5SH53</accession>